<dbReference type="SUPFAM" id="SSF53448">
    <property type="entry name" value="Nucleotide-diphospho-sugar transferases"/>
    <property type="match status" value="1"/>
</dbReference>
<dbReference type="GO" id="GO:0000139">
    <property type="term" value="C:Golgi membrane"/>
    <property type="evidence" value="ECO:0007669"/>
    <property type="project" value="UniProtKB-SubCell"/>
</dbReference>
<dbReference type="EMBL" id="JABXBU010000001">
    <property type="protein sequence ID" value="KAF8796923.1"/>
    <property type="molecule type" value="Genomic_DNA"/>
</dbReference>
<evidence type="ECO:0000256" key="1">
    <source>
        <dbReference type="ARBA" id="ARBA00004323"/>
    </source>
</evidence>
<dbReference type="InterPro" id="IPR051981">
    <property type="entry name" value="Glycosyltransf_32"/>
</dbReference>
<sequence length="359" mass="40842">MGDISARAVSTDGRTRMAFRAKYWLVAVCTVVCLTVLLVYRFILTEDAIDMAFHYGTSNIKCGANTKLLETIDHIECIEENPIFFLETSNSPRISARGSCAVESAAKHHPDRQVRVLFSSPTVLDLTDPFMKSLTQLSNVQLLRMDMALLVEDTPLWHWYKKGKWKSSPFRTVHVSDALRLSIIWKYGGIYLDTDVVVLRSLSHLHNTTTTDNGKNLGSAFLAFEPYHPLLQATITDFATSYTPSDFASNGPVLLDKHFKQRCHVELVDELYKGGENTCDVDVLPYKSTYPIDYNDWREYFKPQETLNETAFDSCFIIHVWNYLSHGGMLVVGQNSLYEVVMKRHCPKVYELIKKVGFA</sequence>
<dbReference type="AlphaFoldDB" id="A0A8T0G6R4"/>
<name>A0A8T0G6R4_ARGBR</name>
<dbReference type="InterPro" id="IPR007577">
    <property type="entry name" value="GlycoTrfase_DXD_sugar-bd_CS"/>
</dbReference>
<evidence type="ECO:0000256" key="5">
    <source>
        <dbReference type="ARBA" id="ARBA00023034"/>
    </source>
</evidence>
<gene>
    <name evidence="9" type="ORF">HNY73_001251</name>
</gene>
<keyword evidence="10" id="KW-1185">Reference proteome</keyword>
<comment type="caution">
    <text evidence="9">The sequence shown here is derived from an EMBL/GenBank/DDBJ whole genome shotgun (WGS) entry which is preliminary data.</text>
</comment>
<evidence type="ECO:0000256" key="4">
    <source>
        <dbReference type="ARBA" id="ARBA00022679"/>
    </source>
</evidence>
<dbReference type="PANTHER" id="PTHR12042">
    <property type="entry name" value="LACTOSYLCERAMIDE 4-ALPHA-GALACTOSYLTRANSFERASE ALPHA- 1,4-GALACTOSYLTRANSFERASE"/>
    <property type="match status" value="1"/>
</dbReference>
<reference evidence="9" key="2">
    <citation type="submission" date="2020-06" db="EMBL/GenBank/DDBJ databases">
        <authorList>
            <person name="Sheffer M."/>
        </authorList>
    </citation>
    <scope>NUCLEOTIDE SEQUENCE</scope>
</reference>
<dbReference type="GO" id="GO:0006688">
    <property type="term" value="P:glycosphingolipid biosynthetic process"/>
    <property type="evidence" value="ECO:0007669"/>
    <property type="project" value="TreeGrafter"/>
</dbReference>
<comment type="similarity">
    <text evidence="2">Belongs to the glycosyltransferase 32 family.</text>
</comment>
<keyword evidence="7" id="KW-1133">Transmembrane helix</keyword>
<evidence type="ECO:0000259" key="8">
    <source>
        <dbReference type="Pfam" id="PF04572"/>
    </source>
</evidence>
<feature type="transmembrane region" description="Helical" evidence="7">
    <location>
        <begin position="23"/>
        <end position="43"/>
    </location>
</feature>
<dbReference type="GO" id="GO:0016758">
    <property type="term" value="F:hexosyltransferase activity"/>
    <property type="evidence" value="ECO:0007669"/>
    <property type="project" value="TreeGrafter"/>
</dbReference>
<reference evidence="9" key="1">
    <citation type="journal article" date="2020" name="bioRxiv">
        <title>Chromosome-level reference genome of the European wasp spider Argiope bruennichi: a resource for studies on range expansion and evolutionary adaptation.</title>
        <authorList>
            <person name="Sheffer M.M."/>
            <person name="Hoppe A."/>
            <person name="Krehenwinkel H."/>
            <person name="Uhl G."/>
            <person name="Kuss A.W."/>
            <person name="Jensen L."/>
            <person name="Jensen C."/>
            <person name="Gillespie R.G."/>
            <person name="Hoff K.J."/>
            <person name="Prost S."/>
        </authorList>
    </citation>
    <scope>NUCLEOTIDE SEQUENCE</scope>
</reference>
<dbReference type="Pfam" id="PF04572">
    <property type="entry name" value="Gb3_synth"/>
    <property type="match status" value="1"/>
</dbReference>
<feature type="domain" description="Alpha 1,4-glycosyltransferase" evidence="8">
    <location>
        <begin position="223"/>
        <end position="352"/>
    </location>
</feature>
<evidence type="ECO:0000313" key="10">
    <source>
        <dbReference type="Proteomes" id="UP000807504"/>
    </source>
</evidence>
<dbReference type="InterPro" id="IPR007652">
    <property type="entry name" value="A1-4-GlycosylTfrase_dom"/>
</dbReference>
<dbReference type="InterPro" id="IPR029044">
    <property type="entry name" value="Nucleotide-diphossugar_trans"/>
</dbReference>
<dbReference type="Pfam" id="PF04488">
    <property type="entry name" value="Gly_transf_sug"/>
    <property type="match status" value="1"/>
</dbReference>
<accession>A0A8T0G6R4</accession>
<keyword evidence="6 7" id="KW-0472">Membrane</keyword>
<dbReference type="Gene3D" id="3.90.550.20">
    <property type="match status" value="1"/>
</dbReference>
<keyword evidence="5" id="KW-0333">Golgi apparatus</keyword>
<keyword evidence="3" id="KW-0328">Glycosyltransferase</keyword>
<keyword evidence="7" id="KW-0812">Transmembrane</keyword>
<dbReference type="PANTHER" id="PTHR12042:SF21">
    <property type="entry name" value="ALPHA1,4-GALACTOSYLTRANSFERASE 1-RELATED"/>
    <property type="match status" value="1"/>
</dbReference>
<dbReference type="Proteomes" id="UP000807504">
    <property type="component" value="Unassembled WGS sequence"/>
</dbReference>
<protein>
    <submittedName>
        <fullName evidence="9">Lactosylceramide like protein</fullName>
    </submittedName>
</protein>
<evidence type="ECO:0000256" key="7">
    <source>
        <dbReference type="SAM" id="Phobius"/>
    </source>
</evidence>
<keyword evidence="4" id="KW-0808">Transferase</keyword>
<evidence type="ECO:0000256" key="2">
    <source>
        <dbReference type="ARBA" id="ARBA00009003"/>
    </source>
</evidence>
<evidence type="ECO:0000256" key="6">
    <source>
        <dbReference type="ARBA" id="ARBA00023136"/>
    </source>
</evidence>
<evidence type="ECO:0000313" key="9">
    <source>
        <dbReference type="EMBL" id="KAF8796923.1"/>
    </source>
</evidence>
<evidence type="ECO:0000256" key="3">
    <source>
        <dbReference type="ARBA" id="ARBA00022676"/>
    </source>
</evidence>
<organism evidence="9 10">
    <name type="scientific">Argiope bruennichi</name>
    <name type="common">Wasp spider</name>
    <name type="synonym">Aranea bruennichi</name>
    <dbReference type="NCBI Taxonomy" id="94029"/>
    <lineage>
        <taxon>Eukaryota</taxon>
        <taxon>Metazoa</taxon>
        <taxon>Ecdysozoa</taxon>
        <taxon>Arthropoda</taxon>
        <taxon>Chelicerata</taxon>
        <taxon>Arachnida</taxon>
        <taxon>Araneae</taxon>
        <taxon>Araneomorphae</taxon>
        <taxon>Entelegynae</taxon>
        <taxon>Araneoidea</taxon>
        <taxon>Araneidae</taxon>
        <taxon>Argiope</taxon>
    </lineage>
</organism>
<proteinExistence type="inferred from homology"/>
<comment type="subcellular location">
    <subcellularLocation>
        <location evidence="1">Golgi apparatus membrane</location>
        <topology evidence="1">Single-pass type II membrane protein</topology>
    </subcellularLocation>
</comment>